<dbReference type="PATRIC" id="fig|1227452.3.peg.3959"/>
<dbReference type="Pfam" id="PF21120">
    <property type="entry name" value="WHD_MCM_arc"/>
    <property type="match status" value="1"/>
</dbReference>
<gene>
    <name evidence="3" type="ORF">C442_19996</name>
</gene>
<evidence type="ECO:0000259" key="2">
    <source>
        <dbReference type="Pfam" id="PF21120"/>
    </source>
</evidence>
<organism evidence="3 4">
    <name type="scientific">Haloarcula amylolytica JCM 13557</name>
    <dbReference type="NCBI Taxonomy" id="1227452"/>
    <lineage>
        <taxon>Archaea</taxon>
        <taxon>Methanobacteriati</taxon>
        <taxon>Methanobacteriota</taxon>
        <taxon>Stenosarchaea group</taxon>
        <taxon>Halobacteria</taxon>
        <taxon>Halobacteriales</taxon>
        <taxon>Haloarculaceae</taxon>
        <taxon>Haloarcula</taxon>
    </lineage>
</organism>
<keyword evidence="3" id="KW-0132">Cell division</keyword>
<proteinExistence type="predicted"/>
<feature type="region of interest" description="Disordered" evidence="1">
    <location>
        <begin position="1"/>
        <end position="35"/>
    </location>
</feature>
<keyword evidence="4" id="KW-1185">Reference proteome</keyword>
<dbReference type="AlphaFoldDB" id="M0K0A3"/>
<dbReference type="GO" id="GO:0051301">
    <property type="term" value="P:cell division"/>
    <property type="evidence" value="ECO:0007669"/>
    <property type="project" value="UniProtKB-KW"/>
</dbReference>
<evidence type="ECO:0000256" key="1">
    <source>
        <dbReference type="SAM" id="MobiDB-lite"/>
    </source>
</evidence>
<keyword evidence="3" id="KW-0131">Cell cycle</keyword>
<comment type="caution">
    <text evidence="3">The sequence shown here is derived from an EMBL/GenBank/DDBJ whole genome shotgun (WGS) entry which is preliminary data.</text>
</comment>
<dbReference type="EMBL" id="AOLW01000063">
    <property type="protein sequence ID" value="EMA14621.1"/>
    <property type="molecule type" value="Genomic_DNA"/>
</dbReference>
<evidence type="ECO:0000313" key="4">
    <source>
        <dbReference type="Proteomes" id="UP000011623"/>
    </source>
</evidence>
<feature type="domain" description="MCM C-terminal" evidence="2">
    <location>
        <begin position="115"/>
        <end position="175"/>
    </location>
</feature>
<dbReference type="Gene3D" id="1.10.10.10">
    <property type="entry name" value="Winged helix-like DNA-binding domain superfamily/Winged helix DNA-binding domain"/>
    <property type="match status" value="1"/>
</dbReference>
<accession>M0K0A3</accession>
<dbReference type="InterPro" id="IPR048907">
    <property type="entry name" value="WHD_MCM_arc"/>
</dbReference>
<dbReference type="Proteomes" id="UP000011623">
    <property type="component" value="Unassembled WGS sequence"/>
</dbReference>
<name>M0K0A3_9EURY</name>
<reference evidence="3 4" key="1">
    <citation type="journal article" date="2014" name="PLoS Genet.">
        <title>Phylogenetically driven sequencing of extremely halophilic archaea reveals strategies for static and dynamic osmo-response.</title>
        <authorList>
            <person name="Becker E.A."/>
            <person name="Seitzer P.M."/>
            <person name="Tritt A."/>
            <person name="Larsen D."/>
            <person name="Krusor M."/>
            <person name="Yao A.I."/>
            <person name="Wu D."/>
            <person name="Madern D."/>
            <person name="Eisen J.A."/>
            <person name="Darling A.E."/>
            <person name="Facciotti M.T."/>
        </authorList>
    </citation>
    <scope>NUCLEOTIDE SEQUENCE [LARGE SCALE GENOMIC DNA]</scope>
    <source>
        <strain evidence="3 4">JCM 13557</strain>
    </source>
</reference>
<dbReference type="RefSeq" id="WP_008313568.1">
    <property type="nucleotide sequence ID" value="NZ_AOLW01000063.1"/>
</dbReference>
<evidence type="ECO:0000313" key="3">
    <source>
        <dbReference type="EMBL" id="EMA14621.1"/>
    </source>
</evidence>
<dbReference type="InterPro" id="IPR036388">
    <property type="entry name" value="WH-like_DNA-bd_sf"/>
</dbReference>
<sequence length="177" mass="19766">MSDDDSHSAVELVEEAADHLQTSSEHERRAKELSYQAEEELEATLAEELPDSVKVNVDAEADREGARLVVSLYDDATMETVSDVVGDDVGVGSPHPQQFIIGDDIVGEESSQRERIQNVKEIIADIEDRFDAGAPVQQVIRDARRIGMDKSEAKHEIDKLKQKGEVYEPRTDYLRTT</sequence>
<protein>
    <submittedName>
        <fullName evidence="3">Cell division control protein/MCM family protein</fullName>
    </submittedName>
</protein>